<name>A0A9W6RSI4_9ACTN</name>
<dbReference type="CDD" id="cd00198">
    <property type="entry name" value="vWFA"/>
    <property type="match status" value="1"/>
</dbReference>
<dbReference type="AlphaFoldDB" id="A0A9W6RSI4"/>
<reference evidence="3" key="1">
    <citation type="submission" date="2023-03" db="EMBL/GenBank/DDBJ databases">
        <title>Actinoallomurus iriomotensis NBRC 103681.</title>
        <authorList>
            <person name="Ichikawa N."/>
            <person name="Sato H."/>
            <person name="Tonouchi N."/>
        </authorList>
    </citation>
    <scope>NUCLEOTIDE SEQUENCE</scope>
    <source>
        <strain evidence="3">NBRC 103681</strain>
    </source>
</reference>
<feature type="domain" description="VWFA" evidence="2">
    <location>
        <begin position="339"/>
        <end position="524"/>
    </location>
</feature>
<evidence type="ECO:0000313" key="4">
    <source>
        <dbReference type="Proteomes" id="UP001165135"/>
    </source>
</evidence>
<dbReference type="SUPFAM" id="SSF53850">
    <property type="entry name" value="Periplasmic binding protein-like II"/>
    <property type="match status" value="1"/>
</dbReference>
<dbReference type="EMBL" id="BSTJ01000016">
    <property type="protein sequence ID" value="GLY80958.1"/>
    <property type="molecule type" value="Genomic_DNA"/>
</dbReference>
<dbReference type="Pfam" id="PF13519">
    <property type="entry name" value="VWA_2"/>
    <property type="match status" value="1"/>
</dbReference>
<dbReference type="InterPro" id="IPR036465">
    <property type="entry name" value="vWFA_dom_sf"/>
</dbReference>
<dbReference type="Proteomes" id="UP001165135">
    <property type="component" value="Unassembled WGS sequence"/>
</dbReference>
<dbReference type="SMART" id="SM00327">
    <property type="entry name" value="VWA"/>
    <property type="match status" value="1"/>
</dbReference>
<dbReference type="Gene3D" id="3.40.50.410">
    <property type="entry name" value="von Willebrand factor, type A domain"/>
    <property type="match status" value="1"/>
</dbReference>
<accession>A0A9W6RSI4</accession>
<dbReference type="Pfam" id="PF13531">
    <property type="entry name" value="SBP_bac_11"/>
    <property type="match status" value="1"/>
</dbReference>
<dbReference type="PROSITE" id="PS50234">
    <property type="entry name" value="VWFA"/>
    <property type="match status" value="1"/>
</dbReference>
<feature type="chain" id="PRO_5040754456" evidence="1">
    <location>
        <begin position="18"/>
        <end position="528"/>
    </location>
</feature>
<dbReference type="PROSITE" id="PS51257">
    <property type="entry name" value="PROKAR_LIPOPROTEIN"/>
    <property type="match status" value="1"/>
</dbReference>
<dbReference type="InterPro" id="IPR002035">
    <property type="entry name" value="VWF_A"/>
</dbReference>
<feature type="signal peptide" evidence="1">
    <location>
        <begin position="1"/>
        <end position="17"/>
    </location>
</feature>
<proteinExistence type="predicted"/>
<sequence length="528" mass="55790">MRTWRLAAVAGALSLVAACTGGGDGDSGGRGGTVRILAGSELADMRPILDQAEKDIGVTVKVDYTGTLAGVQQVLDGSAGRGHDAIWFSSNRYLALHPAAQSRLGPSVKIMSSPVLLGLRASAAHRLGWDRTRPTWAAISAAAAAGKFTYGMTNPVSSNSGFSALVGVAAALSGTGSALDAPAVERVAPSLRGFFSAQRITSGSSGWLSDTYAADPGRADGLVNYESVLLTLNAAHRLPEPLTLVYPADGVVTADYPLTRLSSASQRASEALRSLTDYLRRPAVQRRVMTLTHRRPAVPEVRPGAEFGAQPPELPFPARPEAADALIDAYFNRLRRPARTVYVLDVSGSMRGARLAALKAALAALTGADTSLSGRFQRFHDREQVTLLPFSSTPRRPATYVLPATGSAATLARIRADTEKLTAGGSTAIYESLEQAYSAIGTSSATDRITSIVLMSDGESNQGDSFADFRSWYGRQPLALRRIPVFAILFGESATSEMNALAALTRGRTFDARLQSLSAVFGEIRGYQ</sequence>
<comment type="caution">
    <text evidence="3">The sequence shown here is derived from an EMBL/GenBank/DDBJ whole genome shotgun (WGS) entry which is preliminary data.</text>
</comment>
<dbReference type="SUPFAM" id="SSF53300">
    <property type="entry name" value="vWA-like"/>
    <property type="match status" value="1"/>
</dbReference>
<evidence type="ECO:0000256" key="1">
    <source>
        <dbReference type="SAM" id="SignalP"/>
    </source>
</evidence>
<evidence type="ECO:0000259" key="2">
    <source>
        <dbReference type="PROSITE" id="PS50234"/>
    </source>
</evidence>
<dbReference type="RefSeq" id="WP_285634666.1">
    <property type="nucleotide sequence ID" value="NZ_BSTJ01000016.1"/>
</dbReference>
<protein>
    <submittedName>
        <fullName evidence="3">VWA domain-containing protein</fullName>
    </submittedName>
</protein>
<evidence type="ECO:0000313" key="3">
    <source>
        <dbReference type="EMBL" id="GLY80958.1"/>
    </source>
</evidence>
<organism evidence="3 4">
    <name type="scientific">Actinoallomurus iriomotensis</name>
    <dbReference type="NCBI Taxonomy" id="478107"/>
    <lineage>
        <taxon>Bacteria</taxon>
        <taxon>Bacillati</taxon>
        <taxon>Actinomycetota</taxon>
        <taxon>Actinomycetes</taxon>
        <taxon>Streptosporangiales</taxon>
        <taxon>Thermomonosporaceae</taxon>
        <taxon>Actinoallomurus</taxon>
    </lineage>
</organism>
<gene>
    <name evidence="3" type="ORF">Airi01_092250</name>
</gene>
<keyword evidence="1" id="KW-0732">Signal</keyword>